<dbReference type="InterPro" id="IPR050834">
    <property type="entry name" value="Glycosyltransf_2"/>
</dbReference>
<name>A0A4R7RMA7_9BACT</name>
<keyword evidence="3" id="KW-1185">Reference proteome</keyword>
<dbReference type="GO" id="GO:0016740">
    <property type="term" value="F:transferase activity"/>
    <property type="evidence" value="ECO:0007669"/>
    <property type="project" value="UniProtKB-KW"/>
</dbReference>
<evidence type="ECO:0000313" key="3">
    <source>
        <dbReference type="Proteomes" id="UP000295662"/>
    </source>
</evidence>
<protein>
    <submittedName>
        <fullName evidence="2">GT2 family glycosyltransferase</fullName>
    </submittedName>
</protein>
<reference evidence="2 3" key="1">
    <citation type="submission" date="2019-03" db="EMBL/GenBank/DDBJ databases">
        <title>Genomic Encyclopedia of Archaeal and Bacterial Type Strains, Phase II (KMG-II): from individual species to whole genera.</title>
        <authorList>
            <person name="Goeker M."/>
        </authorList>
    </citation>
    <scope>NUCLEOTIDE SEQUENCE [LARGE SCALE GENOMIC DNA]</scope>
    <source>
        <strain evidence="2 3">ATCC 25309</strain>
    </source>
</reference>
<feature type="domain" description="Glycosyltransferase 2-like" evidence="1">
    <location>
        <begin position="2"/>
        <end position="120"/>
    </location>
</feature>
<proteinExistence type="predicted"/>
<dbReference type="AlphaFoldDB" id="A0A4R7RMA7"/>
<dbReference type="SUPFAM" id="SSF53448">
    <property type="entry name" value="Nucleotide-diphospho-sugar transferases"/>
    <property type="match status" value="1"/>
</dbReference>
<dbReference type="PANTHER" id="PTHR43685">
    <property type="entry name" value="GLYCOSYLTRANSFERASE"/>
    <property type="match status" value="1"/>
</dbReference>
<dbReference type="CDD" id="cd00761">
    <property type="entry name" value="Glyco_tranf_GTA_type"/>
    <property type="match status" value="1"/>
</dbReference>
<accession>A0A4R7RMA7</accession>
<sequence>MITSRNRHDDLRRTLENLRGMDPLPDEVLITLDGCTDTTVSMVERAYPNCRLWINHPGEGSVPSRDRMLREASGDVILSLDDDSYPVQKDFFARLPSLFKMHPDAAVISFPEVLDNGTYLNSTKTPSSPGHYLSAYPNSAAAMRRDVYLKTDGYPRFFVHAYEEPDYAVQCYAVGSTVWFAPELVIKHHLSPVNRNKLQTHHYNARNELWSVWLRCPLFWVLLVSMFRITRQFIYACKNGIFWVIREPIWWWASLKGIRKCITKRKPIQCSIYLGWMVLARQSITEIKKLEHEFKIKFYF</sequence>
<keyword evidence="2" id="KW-0808">Transferase</keyword>
<dbReference type="Pfam" id="PF00535">
    <property type="entry name" value="Glycos_transf_2"/>
    <property type="match status" value="1"/>
</dbReference>
<gene>
    <name evidence="2" type="ORF">EI77_04084</name>
</gene>
<organism evidence="2 3">
    <name type="scientific">Prosthecobacter fusiformis</name>
    <dbReference type="NCBI Taxonomy" id="48464"/>
    <lineage>
        <taxon>Bacteria</taxon>
        <taxon>Pseudomonadati</taxon>
        <taxon>Verrucomicrobiota</taxon>
        <taxon>Verrucomicrobiia</taxon>
        <taxon>Verrucomicrobiales</taxon>
        <taxon>Verrucomicrobiaceae</taxon>
        <taxon>Prosthecobacter</taxon>
    </lineage>
</organism>
<evidence type="ECO:0000313" key="2">
    <source>
        <dbReference type="EMBL" id="TDU64633.1"/>
    </source>
</evidence>
<dbReference type="Proteomes" id="UP000295662">
    <property type="component" value="Unassembled WGS sequence"/>
</dbReference>
<dbReference type="InterPro" id="IPR029044">
    <property type="entry name" value="Nucleotide-diphossugar_trans"/>
</dbReference>
<comment type="caution">
    <text evidence="2">The sequence shown here is derived from an EMBL/GenBank/DDBJ whole genome shotgun (WGS) entry which is preliminary data.</text>
</comment>
<dbReference type="EMBL" id="SOCA01000010">
    <property type="protein sequence ID" value="TDU64633.1"/>
    <property type="molecule type" value="Genomic_DNA"/>
</dbReference>
<dbReference type="Gene3D" id="3.90.550.10">
    <property type="entry name" value="Spore Coat Polysaccharide Biosynthesis Protein SpsA, Chain A"/>
    <property type="match status" value="1"/>
</dbReference>
<dbReference type="InterPro" id="IPR001173">
    <property type="entry name" value="Glyco_trans_2-like"/>
</dbReference>
<evidence type="ECO:0000259" key="1">
    <source>
        <dbReference type="Pfam" id="PF00535"/>
    </source>
</evidence>
<dbReference type="RefSeq" id="WP_166647390.1">
    <property type="nucleotide sequence ID" value="NZ_SOCA01000010.1"/>
</dbReference>
<dbReference type="PANTHER" id="PTHR43685:SF3">
    <property type="entry name" value="SLR2126 PROTEIN"/>
    <property type="match status" value="1"/>
</dbReference>